<dbReference type="AlphaFoldDB" id="A0A0H5SI46"/>
<organism evidence="3 4">
    <name type="scientific">Herbinix hemicellulosilytica</name>
    <dbReference type="NCBI Taxonomy" id="1564487"/>
    <lineage>
        <taxon>Bacteria</taxon>
        <taxon>Bacillati</taxon>
        <taxon>Bacillota</taxon>
        <taxon>Clostridia</taxon>
        <taxon>Lachnospirales</taxon>
        <taxon>Lachnospiraceae</taxon>
        <taxon>Herbinix</taxon>
    </lineage>
</organism>
<evidence type="ECO:0000256" key="1">
    <source>
        <dbReference type="SAM" id="Phobius"/>
    </source>
</evidence>
<feature type="domain" description="VanZ-like" evidence="2">
    <location>
        <begin position="17"/>
        <end position="142"/>
    </location>
</feature>
<keyword evidence="1" id="KW-1133">Transmembrane helix</keyword>
<dbReference type="Proteomes" id="UP000236497">
    <property type="component" value="Unassembled WGS sequence"/>
</dbReference>
<sequence>MNTESKRKIIIISWIMFYIYILLLSYFLFFSERYGRDLVTEEYNLHLFREIKRFIKYREYIGLEGFLVNIFGNIFAFSPFGFFLPMLNKSYRKFYIITVLSILFSLIIETVQLLLKVGVFDVDDILMNSIGGILGYLAFRILHSLYLKFYIKKEA</sequence>
<protein>
    <submittedName>
        <fullName evidence="3">Putative membrane protein</fullName>
    </submittedName>
</protein>
<name>A0A0H5SI46_HERHM</name>
<evidence type="ECO:0000313" key="4">
    <source>
        <dbReference type="Proteomes" id="UP000236497"/>
    </source>
</evidence>
<feature type="transmembrane region" description="Helical" evidence="1">
    <location>
        <begin position="9"/>
        <end position="29"/>
    </location>
</feature>
<accession>A0A0H5SI46</accession>
<evidence type="ECO:0000259" key="2">
    <source>
        <dbReference type="Pfam" id="PF04892"/>
    </source>
</evidence>
<proteinExistence type="predicted"/>
<keyword evidence="4" id="KW-1185">Reference proteome</keyword>
<dbReference type="InterPro" id="IPR053150">
    <property type="entry name" value="Teicoplanin_resist-assoc"/>
</dbReference>
<dbReference type="Pfam" id="PF04892">
    <property type="entry name" value="VanZ"/>
    <property type="match status" value="1"/>
</dbReference>
<dbReference type="EMBL" id="CVTD020000023">
    <property type="protein sequence ID" value="CRZ35167.1"/>
    <property type="molecule type" value="Genomic_DNA"/>
</dbReference>
<keyword evidence="1" id="KW-0472">Membrane</keyword>
<dbReference type="PANTHER" id="PTHR36834:SF1">
    <property type="entry name" value="INTEGRAL MEMBRANE PROTEIN"/>
    <property type="match status" value="1"/>
</dbReference>
<dbReference type="InterPro" id="IPR006976">
    <property type="entry name" value="VanZ-like"/>
</dbReference>
<reference evidence="3 4" key="1">
    <citation type="submission" date="2015-06" db="EMBL/GenBank/DDBJ databases">
        <authorList>
            <person name="Wibberg Daniel"/>
        </authorList>
    </citation>
    <scope>NUCLEOTIDE SEQUENCE [LARGE SCALE GENOMIC DNA]</scope>
    <source>
        <strain evidence="3 4">T3/55T</strain>
    </source>
</reference>
<gene>
    <name evidence="3" type="ORF">HHT355_1969</name>
</gene>
<dbReference type="RefSeq" id="WP_242967654.1">
    <property type="nucleotide sequence ID" value="NZ_CVTD020000023.1"/>
</dbReference>
<keyword evidence="1" id="KW-0812">Transmembrane</keyword>
<feature type="transmembrane region" description="Helical" evidence="1">
    <location>
        <begin position="94"/>
        <end position="115"/>
    </location>
</feature>
<dbReference type="PANTHER" id="PTHR36834">
    <property type="entry name" value="MEMBRANE PROTEIN-RELATED"/>
    <property type="match status" value="1"/>
</dbReference>
<feature type="transmembrane region" description="Helical" evidence="1">
    <location>
        <begin position="127"/>
        <end position="147"/>
    </location>
</feature>
<evidence type="ECO:0000313" key="3">
    <source>
        <dbReference type="EMBL" id="CRZ35167.1"/>
    </source>
</evidence>
<feature type="transmembrane region" description="Helical" evidence="1">
    <location>
        <begin position="66"/>
        <end position="87"/>
    </location>
</feature>